<evidence type="ECO:0008006" key="3">
    <source>
        <dbReference type="Google" id="ProtNLM"/>
    </source>
</evidence>
<evidence type="ECO:0000313" key="2">
    <source>
        <dbReference type="Proteomes" id="UP000019460"/>
    </source>
</evidence>
<dbReference type="SUPFAM" id="SSF54631">
    <property type="entry name" value="CBS-domain pair"/>
    <property type="match status" value="1"/>
</dbReference>
<name>W9V9E6_9GAMM</name>
<evidence type="ECO:0000313" key="1">
    <source>
        <dbReference type="EMBL" id="EXJ16069.1"/>
    </source>
</evidence>
<keyword evidence="2" id="KW-1185">Reference proteome</keyword>
<sequence length="70" mass="7766">MQKPRLRSSATSLFVCTRSAEFTNEASLEEACDPMRQFEEPFVMVSASDGRLLGVVHALDVMDASTDRRA</sequence>
<dbReference type="EMBL" id="AONC01000015">
    <property type="protein sequence ID" value="EXJ16069.1"/>
    <property type="molecule type" value="Genomic_DNA"/>
</dbReference>
<protein>
    <recommendedName>
        <fullName evidence="3">CBS domain-containing protein</fullName>
    </recommendedName>
</protein>
<dbReference type="AlphaFoldDB" id="W9V9E6"/>
<dbReference type="Proteomes" id="UP000019460">
    <property type="component" value="Unassembled WGS sequence"/>
</dbReference>
<proteinExistence type="predicted"/>
<gene>
    <name evidence="1" type="ORF">D779_0538</name>
</gene>
<accession>W9V9E6</accession>
<organism evidence="1 2">
    <name type="scientific">Imhoffiella purpurea</name>
    <dbReference type="NCBI Taxonomy" id="1249627"/>
    <lineage>
        <taxon>Bacteria</taxon>
        <taxon>Pseudomonadati</taxon>
        <taxon>Pseudomonadota</taxon>
        <taxon>Gammaproteobacteria</taxon>
        <taxon>Chromatiales</taxon>
        <taxon>Chromatiaceae</taxon>
        <taxon>Imhoffiella</taxon>
    </lineage>
</organism>
<reference evidence="1 2" key="1">
    <citation type="submission" date="2012-11" db="EMBL/GenBank/DDBJ databases">
        <title>Genome assembly of Thiorhodococcus sp. AK35.</title>
        <authorList>
            <person name="Nupur N."/>
            <person name="Khatri I."/>
            <person name="Subramanian S."/>
            <person name="Pinnaka A."/>
        </authorList>
    </citation>
    <scope>NUCLEOTIDE SEQUENCE [LARGE SCALE GENOMIC DNA]</scope>
    <source>
        <strain evidence="1 2">AK35</strain>
    </source>
</reference>
<comment type="caution">
    <text evidence="1">The sequence shown here is derived from an EMBL/GenBank/DDBJ whole genome shotgun (WGS) entry which is preliminary data.</text>
</comment>
<dbReference type="InterPro" id="IPR046342">
    <property type="entry name" value="CBS_dom_sf"/>
</dbReference>